<dbReference type="Proteomes" id="UP001165423">
    <property type="component" value="Unassembled WGS sequence"/>
</dbReference>
<evidence type="ECO:0000313" key="2">
    <source>
        <dbReference type="Proteomes" id="UP001165423"/>
    </source>
</evidence>
<name>A0ABT0A0U6_9GAMM</name>
<organism evidence="1 2">
    <name type="scientific">Cognatiluteimonas sedimenti</name>
    <dbReference type="NCBI Taxonomy" id="2927791"/>
    <lineage>
        <taxon>Bacteria</taxon>
        <taxon>Pseudomonadati</taxon>
        <taxon>Pseudomonadota</taxon>
        <taxon>Gammaproteobacteria</taxon>
        <taxon>Lysobacterales</taxon>
        <taxon>Lysobacteraceae</taxon>
        <taxon>Cognatiluteimonas</taxon>
    </lineage>
</organism>
<keyword evidence="2" id="KW-1185">Reference proteome</keyword>
<evidence type="ECO:0000313" key="1">
    <source>
        <dbReference type="EMBL" id="MCJ0824607.1"/>
    </source>
</evidence>
<sequence>MLVHLHHAPEVDHDEGRTRARIFGEEATDLYPGQPWGEVEPHMAGDWRAVRGNSPLAWADVRGHAHAAWQCAKLEREDHLRDDAPVF</sequence>
<dbReference type="EMBL" id="JALGCL010000001">
    <property type="protein sequence ID" value="MCJ0824607.1"/>
    <property type="molecule type" value="Genomic_DNA"/>
</dbReference>
<dbReference type="RefSeq" id="WP_243318503.1">
    <property type="nucleotide sequence ID" value="NZ_JALGCL010000001.1"/>
</dbReference>
<protein>
    <submittedName>
        <fullName evidence="1">Uncharacterized protein</fullName>
    </submittedName>
</protein>
<accession>A0ABT0A0U6</accession>
<gene>
    <name evidence="1" type="ORF">MQC88_01295</name>
</gene>
<proteinExistence type="predicted"/>
<comment type="caution">
    <text evidence="1">The sequence shown here is derived from an EMBL/GenBank/DDBJ whole genome shotgun (WGS) entry which is preliminary data.</text>
</comment>
<reference evidence="1 2" key="1">
    <citation type="submission" date="2022-03" db="EMBL/GenBank/DDBJ databases">
        <title>Luteimonas soily sp. nov., a novel bacterium isolated from the soil.</title>
        <authorList>
            <person name="Zhang X."/>
        </authorList>
    </citation>
    <scope>NUCLEOTIDE SEQUENCE [LARGE SCALE GENOMIC DNA]</scope>
    <source>
        <strain evidence="1 2">50</strain>
    </source>
</reference>